<feature type="region of interest" description="Disordered" evidence="1">
    <location>
        <begin position="53"/>
        <end position="106"/>
    </location>
</feature>
<dbReference type="Proteomes" id="UP000194577">
    <property type="component" value="Unassembled WGS sequence"/>
</dbReference>
<reference evidence="2 3" key="1">
    <citation type="submission" date="2017-10" db="EMBL/GenBank/DDBJ databases">
        <title>Draft genome sequence of cellulolytic Actinomyces sp CtC72 isolated from cattle rumen fluid.</title>
        <authorList>
            <person name="Joshi A.J."/>
            <person name="Vasudevan G."/>
            <person name="Lanjekar V.B."/>
            <person name="Hivarkar S."/>
            <person name="Engineer A."/>
            <person name="Pore S.D."/>
            <person name="Dhakephalkar P.K."/>
            <person name="Dagar S."/>
        </authorList>
    </citation>
    <scope>NUCLEOTIDE SEQUENCE [LARGE SCALE GENOMIC DNA]</scope>
    <source>
        <strain evidence="3">CtC72</strain>
    </source>
</reference>
<dbReference type="EMBL" id="MTPX02000015">
    <property type="protein sequence ID" value="PHP53504.1"/>
    <property type="molecule type" value="Genomic_DNA"/>
</dbReference>
<name>A0ABX4MDC9_9ACTO</name>
<feature type="compositionally biased region" description="Basic and acidic residues" evidence="1">
    <location>
        <begin position="88"/>
        <end position="100"/>
    </location>
</feature>
<evidence type="ECO:0000256" key="1">
    <source>
        <dbReference type="SAM" id="MobiDB-lite"/>
    </source>
</evidence>
<comment type="caution">
    <text evidence="2">The sequence shown here is derived from an EMBL/GenBank/DDBJ whole genome shotgun (WGS) entry which is preliminary data.</text>
</comment>
<proteinExistence type="predicted"/>
<evidence type="ECO:0000313" key="2">
    <source>
        <dbReference type="EMBL" id="PHP53504.1"/>
    </source>
</evidence>
<keyword evidence="3" id="KW-1185">Reference proteome</keyword>
<protein>
    <submittedName>
        <fullName evidence="2">Uncharacterized protein</fullName>
    </submittedName>
</protein>
<accession>A0ABX4MDC9</accession>
<evidence type="ECO:0000313" key="3">
    <source>
        <dbReference type="Proteomes" id="UP000194577"/>
    </source>
</evidence>
<gene>
    <name evidence="2" type="ORF">BW737_002160</name>
</gene>
<sequence>MMRGLYGAFHPIRTMRARRMLLRSDELVWLRHQEAKIAARDGILESPAADRGVGGDFGSDCPEEDCDSGAASRWEDGGQPPAAAAPSEVERELVSGEERTASASRRQVCSRQPHCVGIIGLAGVLLVLGAGRLKSASRKSINVAQ</sequence>
<organism evidence="2 3">
    <name type="scientific">Actinomyces ruminis</name>
    <dbReference type="NCBI Taxonomy" id="1937003"/>
    <lineage>
        <taxon>Bacteria</taxon>
        <taxon>Bacillati</taxon>
        <taxon>Actinomycetota</taxon>
        <taxon>Actinomycetes</taxon>
        <taxon>Actinomycetales</taxon>
        <taxon>Actinomycetaceae</taxon>
        <taxon>Actinomyces</taxon>
    </lineage>
</organism>